<comment type="caution">
    <text evidence="2">The sequence shown here is derived from an EMBL/GenBank/DDBJ whole genome shotgun (WGS) entry which is preliminary data.</text>
</comment>
<name>A0A077NM10_XENBV</name>
<accession>A0A077NM10</accession>
<evidence type="ECO:0000256" key="1">
    <source>
        <dbReference type="SAM" id="Phobius"/>
    </source>
</evidence>
<reference evidence="2" key="1">
    <citation type="submission" date="2013-07" db="EMBL/GenBank/DDBJ databases">
        <title>Sub-species coevolution in mutualistic symbiosis.</title>
        <authorList>
            <person name="Murfin K."/>
            <person name="Klassen J."/>
            <person name="Lee M."/>
            <person name="Forst S."/>
            <person name="Stock P."/>
            <person name="Goodrich-Blair H."/>
        </authorList>
    </citation>
    <scope>NUCLEOTIDE SEQUENCE [LARGE SCALE GENOMIC DNA]</scope>
    <source>
        <strain evidence="2">Feltiae Moldova</strain>
    </source>
</reference>
<sequence length="52" mass="6207">MLKKIMQINLIVLLTIIVELKMLYKIGYGFFNSEVKRHVVLLLIFPYICVFF</sequence>
<evidence type="ECO:0000313" key="2">
    <source>
        <dbReference type="EMBL" id="CDG99905.1"/>
    </source>
</evidence>
<dbReference type="AlphaFoldDB" id="A0A077NM10"/>
<keyword evidence="1" id="KW-0472">Membrane</keyword>
<evidence type="ECO:0000313" key="3">
    <source>
        <dbReference type="Proteomes" id="UP000028487"/>
    </source>
</evidence>
<gene>
    <name evidence="2" type="ORF">XBFM1_1260054</name>
</gene>
<dbReference type="HOGENOM" id="CLU_3086275_0_0_6"/>
<dbReference type="Proteomes" id="UP000028487">
    <property type="component" value="Unassembled WGS sequence"/>
</dbReference>
<feature type="transmembrane region" description="Helical" evidence="1">
    <location>
        <begin position="6"/>
        <end position="24"/>
    </location>
</feature>
<proteinExistence type="predicted"/>
<organism evidence="2 3">
    <name type="scientific">Xenorhabdus bovienii str. feltiae Moldova</name>
    <dbReference type="NCBI Taxonomy" id="1398200"/>
    <lineage>
        <taxon>Bacteria</taxon>
        <taxon>Pseudomonadati</taxon>
        <taxon>Pseudomonadota</taxon>
        <taxon>Gammaproteobacteria</taxon>
        <taxon>Enterobacterales</taxon>
        <taxon>Morganellaceae</taxon>
        <taxon>Xenorhabdus</taxon>
    </lineage>
</organism>
<keyword evidence="1" id="KW-0812">Transmembrane</keyword>
<dbReference type="EMBL" id="CBSV010000031">
    <property type="protein sequence ID" value="CDG99905.1"/>
    <property type="molecule type" value="Genomic_DNA"/>
</dbReference>
<protein>
    <submittedName>
        <fullName evidence="2">Uncharacterized protein</fullName>
    </submittedName>
</protein>
<keyword evidence="1" id="KW-1133">Transmembrane helix</keyword>